<evidence type="ECO:0000256" key="3">
    <source>
        <dbReference type="ARBA" id="ARBA00022691"/>
    </source>
</evidence>
<evidence type="ECO:0000256" key="1">
    <source>
        <dbReference type="ARBA" id="ARBA00022603"/>
    </source>
</evidence>
<dbReference type="Proteomes" id="UP000289738">
    <property type="component" value="Chromosome B10"/>
</dbReference>
<evidence type="ECO:0000259" key="5">
    <source>
        <dbReference type="Pfam" id="PF08100"/>
    </source>
</evidence>
<dbReference type="GO" id="GO:0032259">
    <property type="term" value="P:methylation"/>
    <property type="evidence" value="ECO:0007669"/>
    <property type="project" value="UniProtKB-KW"/>
</dbReference>
<proteinExistence type="predicted"/>
<evidence type="ECO:0000259" key="4">
    <source>
        <dbReference type="Pfam" id="PF00891"/>
    </source>
</evidence>
<dbReference type="GO" id="GO:0008757">
    <property type="term" value="F:S-adenosylmethionine-dependent methyltransferase activity"/>
    <property type="evidence" value="ECO:0007669"/>
    <property type="project" value="UniProtKB-ARBA"/>
</dbReference>
<dbReference type="EMBL" id="SDMP01000020">
    <property type="protein sequence ID" value="RYQ84923.1"/>
    <property type="molecule type" value="Genomic_DNA"/>
</dbReference>
<dbReference type="GO" id="GO:0046983">
    <property type="term" value="F:protein dimerization activity"/>
    <property type="evidence" value="ECO:0007669"/>
    <property type="project" value="InterPro"/>
</dbReference>
<evidence type="ECO:0000313" key="7">
    <source>
        <dbReference type="Proteomes" id="UP000289738"/>
    </source>
</evidence>
<evidence type="ECO:0000256" key="2">
    <source>
        <dbReference type="ARBA" id="ARBA00022679"/>
    </source>
</evidence>
<dbReference type="AlphaFoldDB" id="A0A444X5Q8"/>
<evidence type="ECO:0000313" key="6">
    <source>
        <dbReference type="EMBL" id="RYQ84923.1"/>
    </source>
</evidence>
<dbReference type="SUPFAM" id="SSF46785">
    <property type="entry name" value="Winged helix' DNA-binding domain"/>
    <property type="match status" value="1"/>
</dbReference>
<dbReference type="InterPro" id="IPR012967">
    <property type="entry name" value="COMT_dimerisation"/>
</dbReference>
<dbReference type="Gene3D" id="1.10.10.10">
    <property type="entry name" value="Winged helix-like DNA-binding domain superfamily/Winged helix DNA-binding domain"/>
    <property type="match status" value="1"/>
</dbReference>
<evidence type="ECO:0008006" key="8">
    <source>
        <dbReference type="Google" id="ProtNLM"/>
    </source>
</evidence>
<dbReference type="InterPro" id="IPR036388">
    <property type="entry name" value="WH-like_DNA-bd_sf"/>
</dbReference>
<dbReference type="PROSITE" id="PS51683">
    <property type="entry name" value="SAM_OMT_II"/>
    <property type="match status" value="1"/>
</dbReference>
<dbReference type="PIRSF" id="PIRSF005739">
    <property type="entry name" value="O-mtase"/>
    <property type="match status" value="1"/>
</dbReference>
<gene>
    <name evidence="6" type="ORF">Ahy_B10g104423</name>
</gene>
<name>A0A444X5Q8_ARAHY</name>
<dbReference type="InterPro" id="IPR001077">
    <property type="entry name" value="COMT_C"/>
</dbReference>
<dbReference type="GO" id="GO:0008171">
    <property type="term" value="F:O-methyltransferase activity"/>
    <property type="evidence" value="ECO:0007669"/>
    <property type="project" value="InterPro"/>
</dbReference>
<dbReference type="Pfam" id="PF08100">
    <property type="entry name" value="Dimerisation"/>
    <property type="match status" value="1"/>
</dbReference>
<dbReference type="STRING" id="3818.A0A444X5Q8"/>
<dbReference type="Pfam" id="PF00891">
    <property type="entry name" value="Methyltransf_2"/>
    <property type="match status" value="2"/>
</dbReference>
<comment type="caution">
    <text evidence="6">The sequence shown here is derived from an EMBL/GenBank/DDBJ whole genome shotgun (WGS) entry which is preliminary data.</text>
</comment>
<protein>
    <recommendedName>
        <fullName evidence="8">O-methyltransferase domain-containing protein</fullName>
    </recommendedName>
</protein>
<organism evidence="6 7">
    <name type="scientific">Arachis hypogaea</name>
    <name type="common">Peanut</name>
    <dbReference type="NCBI Taxonomy" id="3818"/>
    <lineage>
        <taxon>Eukaryota</taxon>
        <taxon>Viridiplantae</taxon>
        <taxon>Streptophyta</taxon>
        <taxon>Embryophyta</taxon>
        <taxon>Tracheophyta</taxon>
        <taxon>Spermatophyta</taxon>
        <taxon>Magnoliopsida</taxon>
        <taxon>eudicotyledons</taxon>
        <taxon>Gunneridae</taxon>
        <taxon>Pentapetalae</taxon>
        <taxon>rosids</taxon>
        <taxon>fabids</taxon>
        <taxon>Fabales</taxon>
        <taxon>Fabaceae</taxon>
        <taxon>Papilionoideae</taxon>
        <taxon>50 kb inversion clade</taxon>
        <taxon>dalbergioids sensu lato</taxon>
        <taxon>Dalbergieae</taxon>
        <taxon>Pterocarpus clade</taxon>
        <taxon>Arachis</taxon>
    </lineage>
</organism>
<keyword evidence="2" id="KW-0808">Transferase</keyword>
<reference evidence="6 7" key="1">
    <citation type="submission" date="2019-01" db="EMBL/GenBank/DDBJ databases">
        <title>Sequencing of cultivated peanut Arachis hypogaea provides insights into genome evolution and oil improvement.</title>
        <authorList>
            <person name="Chen X."/>
        </authorList>
    </citation>
    <scope>NUCLEOTIDE SEQUENCE [LARGE SCALE GENOMIC DNA]</scope>
    <source>
        <strain evidence="7">cv. Fuhuasheng</strain>
        <tissue evidence="6">Leaves</tissue>
    </source>
</reference>
<accession>A0A444X5Q8</accession>
<feature type="domain" description="O-methyltransferase dimerisation" evidence="5">
    <location>
        <begin position="23"/>
        <end position="111"/>
    </location>
</feature>
<dbReference type="InterPro" id="IPR016461">
    <property type="entry name" value="COMT-like"/>
</dbReference>
<dbReference type="InterPro" id="IPR036390">
    <property type="entry name" value="WH_DNA-bd_sf"/>
</dbReference>
<feature type="domain" description="O-methyltransferase C-terminal" evidence="4">
    <location>
        <begin position="266"/>
        <end position="369"/>
    </location>
</feature>
<keyword evidence="7" id="KW-1185">Reference proteome</keyword>
<keyword evidence="1" id="KW-0489">Methyltransferase</keyword>
<sequence length="387" mass="43451">MELPNGGVTKPESQSKERLAIFELAHMISVPMSLVAIIKLKVPQTIWQQGSNTPLSASEIITRVHPHGSADPHNLQRMLRLLTSFNIFFEHLNPNGERKYTLTDIGKTLVDDDEGLSYAYYMLQHHEDALINTWPFVAEAVEDPTTVPFKKANGDGAMSYYSKRPNMINLFGKAMRSVSVPFMREMLENYDGFNGVESLVDVGGNYGDCLEMIMQRYPNIRKGINFDLPHVVAHAPPLPGSLVSYFIFSYGHGLIYIQIGLGCLCSRIIHVGGDAHEFVPNGDAIFLKWLVTTSTDEDTKKVFENCYKALPNGGKLIVVEPVLPESTDESQRTRTLLGADVYNMTMYNPKGKQRTEQQFKDLANFAGFSSCRAFYVDPFMSVLEFQK</sequence>
<dbReference type="SUPFAM" id="SSF53335">
    <property type="entry name" value="S-adenosyl-L-methionine-dependent methyltransferases"/>
    <property type="match status" value="1"/>
</dbReference>
<feature type="domain" description="O-methyltransferase C-terminal" evidence="4">
    <location>
        <begin position="137"/>
        <end position="237"/>
    </location>
</feature>
<dbReference type="PANTHER" id="PTHR11746">
    <property type="entry name" value="O-METHYLTRANSFERASE"/>
    <property type="match status" value="1"/>
</dbReference>
<dbReference type="InterPro" id="IPR029063">
    <property type="entry name" value="SAM-dependent_MTases_sf"/>
</dbReference>
<dbReference type="Gene3D" id="3.40.50.150">
    <property type="entry name" value="Vaccinia Virus protein VP39"/>
    <property type="match status" value="1"/>
</dbReference>
<keyword evidence="3" id="KW-0949">S-adenosyl-L-methionine</keyword>